<gene>
    <name evidence="1" type="ORF">NI17_023130</name>
</gene>
<evidence type="ECO:0000313" key="2">
    <source>
        <dbReference type="Proteomes" id="UP000265719"/>
    </source>
</evidence>
<dbReference type="AlphaFoldDB" id="A0A399FZC4"/>
<name>A0A399FZC4_9ACTN</name>
<dbReference type="KEGG" id="thao:NI17_023130"/>
<dbReference type="EMBL" id="CP063196">
    <property type="protein sequence ID" value="UOE22241.1"/>
    <property type="molecule type" value="Genomic_DNA"/>
</dbReference>
<dbReference type="OrthoDB" id="3431733at2"/>
<protein>
    <submittedName>
        <fullName evidence="1">Uncharacterized protein</fullName>
    </submittedName>
</protein>
<dbReference type="Proteomes" id="UP000265719">
    <property type="component" value="Chromosome"/>
</dbReference>
<keyword evidence="2" id="KW-1185">Reference proteome</keyword>
<organism evidence="1 2">
    <name type="scientific">Thermobifida halotolerans</name>
    <dbReference type="NCBI Taxonomy" id="483545"/>
    <lineage>
        <taxon>Bacteria</taxon>
        <taxon>Bacillati</taxon>
        <taxon>Actinomycetota</taxon>
        <taxon>Actinomycetes</taxon>
        <taxon>Streptosporangiales</taxon>
        <taxon>Nocardiopsidaceae</taxon>
        <taxon>Thermobifida</taxon>
    </lineage>
</organism>
<dbReference type="RefSeq" id="WP_068687504.1">
    <property type="nucleotide sequence ID" value="NZ_CP063196.1"/>
</dbReference>
<reference evidence="1" key="1">
    <citation type="submission" date="2020-10" db="EMBL/GenBank/DDBJ databases">
        <title>De novo genome project of the cellulose decomposer Thermobifida halotolerans type strain.</title>
        <authorList>
            <person name="Nagy I."/>
            <person name="Horvath B."/>
            <person name="Kukolya J."/>
            <person name="Nagy I."/>
            <person name="Orsini M."/>
        </authorList>
    </citation>
    <scope>NUCLEOTIDE SEQUENCE</scope>
    <source>
        <strain evidence="1">DSM 44931</strain>
    </source>
</reference>
<proteinExistence type="predicted"/>
<accession>A0A399FZC4</accession>
<evidence type="ECO:0000313" key="1">
    <source>
        <dbReference type="EMBL" id="UOE22241.1"/>
    </source>
</evidence>
<sequence>MRDYEVNPVPELSAETPDGTPAHYVVSDSRGRTLGYVTRALDNTWLVSALGHGPGPDTHDLAEGARWVAANAHIDEEPNEVGMSDRFWEADHADTLYDALSEALRERAWNAADLAFTALDEWLRGGRTLPRPWRRAAL</sequence>